<dbReference type="PANTHER" id="PTHR43540">
    <property type="entry name" value="PEROXYUREIDOACRYLATE/UREIDOACRYLATE AMIDOHYDROLASE-RELATED"/>
    <property type="match status" value="1"/>
</dbReference>
<gene>
    <name evidence="3" type="ORF">NTE_00137</name>
</gene>
<dbReference type="Pfam" id="PF00857">
    <property type="entry name" value="Isochorismatase"/>
    <property type="match status" value="1"/>
</dbReference>
<dbReference type="CDD" id="cd00431">
    <property type="entry name" value="cysteine_hydrolases"/>
    <property type="match status" value="1"/>
</dbReference>
<dbReference type="EC" id="3.5.1.110" evidence="3"/>
<sequence>MLLKGQEVHPALLVIDVQNCFMSEGGSYDILGINISDYNRVLPNICSMVSLCRDKGIPIFYMMAVREPSGVDLLTKTHKFLPKPREERIESAPICVKGTWDADIIDSIKKSVDTSSPNVIIKRRDSAFFGTELDKKLCDLKVDTVIICGVDTSICVETSLRDAFNLGYDVVLVSDATASMDAKRYECTLEDVRNFFGLVLDSKSLLKEVGQQVPEKDYYHLYRK</sequence>
<name>A0A075MS91_9ARCH</name>
<dbReference type="SUPFAM" id="SSF52499">
    <property type="entry name" value="Isochorismatase-like hydrolases"/>
    <property type="match status" value="1"/>
</dbReference>
<keyword evidence="1 3" id="KW-0378">Hydrolase</keyword>
<protein>
    <submittedName>
        <fullName evidence="3">Nicotinamidase-like amidase</fullName>
        <ecNumber evidence="3">3.5.1.110</ecNumber>
    </submittedName>
</protein>
<dbReference type="PANTHER" id="PTHR43540:SF6">
    <property type="entry name" value="ISOCHORISMATASE-LIKE DOMAIN-CONTAINING PROTEIN"/>
    <property type="match status" value="1"/>
</dbReference>
<evidence type="ECO:0000259" key="2">
    <source>
        <dbReference type="Pfam" id="PF00857"/>
    </source>
</evidence>
<dbReference type="AlphaFoldDB" id="A0A075MS91"/>
<dbReference type="Gene3D" id="3.40.50.850">
    <property type="entry name" value="Isochorismatase-like"/>
    <property type="match status" value="1"/>
</dbReference>
<reference evidence="3 4" key="1">
    <citation type="journal article" date="2014" name="PLoS ONE">
        <title>Genome Sequence of Candidatus Nitrososphaera evergladensis from Group I.1b Enriched from Everglades Soil Reveals Novel Genomic Features of the Ammonia-Oxidizing Archaea.</title>
        <authorList>
            <person name="Zhalnina K.V."/>
            <person name="Dias R."/>
            <person name="Leonard M.T."/>
            <person name="Dorr de Quadros P."/>
            <person name="Camargo F.A."/>
            <person name="Drew J.C."/>
            <person name="Farmerie W.G."/>
            <person name="Daroub S.H."/>
            <person name="Triplett E.W."/>
        </authorList>
    </citation>
    <scope>NUCLEOTIDE SEQUENCE [LARGE SCALE GENOMIC DNA]</scope>
    <source>
        <strain evidence="3 4">SR1</strain>
    </source>
</reference>
<evidence type="ECO:0000256" key="1">
    <source>
        <dbReference type="ARBA" id="ARBA00022801"/>
    </source>
</evidence>
<dbReference type="KEGG" id="nev:NTE_00137"/>
<dbReference type="InterPro" id="IPR050272">
    <property type="entry name" value="Isochorismatase-like_hydrls"/>
</dbReference>
<dbReference type="HOGENOM" id="CLU_068979_8_0_2"/>
<dbReference type="InterPro" id="IPR036380">
    <property type="entry name" value="Isochorismatase-like_sf"/>
</dbReference>
<dbReference type="InterPro" id="IPR000868">
    <property type="entry name" value="Isochorismatase-like_dom"/>
</dbReference>
<evidence type="ECO:0000313" key="3">
    <source>
        <dbReference type="EMBL" id="AIF82219.1"/>
    </source>
</evidence>
<accession>A0A075MS91</accession>
<dbReference type="Proteomes" id="UP000028194">
    <property type="component" value="Chromosome"/>
</dbReference>
<keyword evidence="4" id="KW-1185">Reference proteome</keyword>
<proteinExistence type="predicted"/>
<evidence type="ECO:0000313" key="4">
    <source>
        <dbReference type="Proteomes" id="UP000028194"/>
    </source>
</evidence>
<organism evidence="3 4">
    <name type="scientific">Candidatus Nitrososphaera evergladensis SR1</name>
    <dbReference type="NCBI Taxonomy" id="1459636"/>
    <lineage>
        <taxon>Archaea</taxon>
        <taxon>Nitrososphaerota</taxon>
        <taxon>Nitrososphaeria</taxon>
        <taxon>Nitrososphaerales</taxon>
        <taxon>Nitrososphaeraceae</taxon>
        <taxon>Nitrososphaera</taxon>
    </lineage>
</organism>
<feature type="domain" description="Isochorismatase-like" evidence="2">
    <location>
        <begin position="11"/>
        <end position="203"/>
    </location>
</feature>
<dbReference type="GO" id="GO:0016787">
    <property type="term" value="F:hydrolase activity"/>
    <property type="evidence" value="ECO:0007669"/>
    <property type="project" value="UniProtKB-KW"/>
</dbReference>
<dbReference type="EMBL" id="CP007174">
    <property type="protein sequence ID" value="AIF82219.1"/>
    <property type="molecule type" value="Genomic_DNA"/>
</dbReference>
<dbReference type="eggNOG" id="arCOG01943">
    <property type="taxonomic scope" value="Archaea"/>
</dbReference>
<dbReference type="STRING" id="1459636.NTE_00137"/>